<dbReference type="SUPFAM" id="SSF141322">
    <property type="entry name" value="NfeD domain-like"/>
    <property type="match status" value="1"/>
</dbReference>
<dbReference type="EMBL" id="QZCE01000001">
    <property type="protein sequence ID" value="NEZ62664.1"/>
    <property type="molecule type" value="Genomic_DNA"/>
</dbReference>
<gene>
    <name evidence="2" type="ORF">D0962_07690</name>
</gene>
<sequence length="109" mass="12357">MLSLTKEYRCDATPLSHREIVVLNLLIKVLLETWFKRLRQSHPSPTNSYLEGVGTADTEITPCKRGRVRLNGSWWSALSNSNMTIHPGQKVRVTSRQSHTLLVELSQDG</sequence>
<evidence type="ECO:0000313" key="3">
    <source>
        <dbReference type="Proteomes" id="UP000473574"/>
    </source>
</evidence>
<comment type="caution">
    <text evidence="2">The sequence shown here is derived from an EMBL/GenBank/DDBJ whole genome shotgun (WGS) entry which is preliminary data.</text>
</comment>
<dbReference type="RefSeq" id="WP_163661255.1">
    <property type="nucleotide sequence ID" value="NZ_QZCE01000001.1"/>
</dbReference>
<evidence type="ECO:0000313" key="2">
    <source>
        <dbReference type="EMBL" id="NEZ62664.1"/>
    </source>
</evidence>
<dbReference type="AlphaFoldDB" id="A0A6M0S2G1"/>
<reference evidence="2 3" key="1">
    <citation type="journal article" date="2020" name="Microb. Ecol.">
        <title>Ecogenomics of the Marine Benthic Filamentous Cyanobacterium Adonisia.</title>
        <authorList>
            <person name="Walter J.M."/>
            <person name="Coutinho F.H."/>
            <person name="Leomil L."/>
            <person name="Hargreaves P.I."/>
            <person name="Campeao M.E."/>
            <person name="Vieira V.V."/>
            <person name="Silva B.S."/>
            <person name="Fistarol G.O."/>
            <person name="Salomon P.S."/>
            <person name="Sawabe T."/>
            <person name="Mino S."/>
            <person name="Hosokawa M."/>
            <person name="Miyashita H."/>
            <person name="Maruyama F."/>
            <person name="van Verk M.C."/>
            <person name="Dutilh B.E."/>
            <person name="Thompson C.C."/>
            <person name="Thompson F.L."/>
        </authorList>
    </citation>
    <scope>NUCLEOTIDE SEQUENCE [LARGE SCALE GENOMIC DNA]</scope>
    <source>
        <strain evidence="2 3">CCMR0082</strain>
    </source>
</reference>
<feature type="domain" description="NfeD-like C-terminal" evidence="1">
    <location>
        <begin position="53"/>
        <end position="104"/>
    </location>
</feature>
<organism evidence="2 3">
    <name type="scientific">Adonisia turfae CCMR0082</name>
    <dbReference type="NCBI Taxonomy" id="2304604"/>
    <lineage>
        <taxon>Bacteria</taxon>
        <taxon>Bacillati</taxon>
        <taxon>Cyanobacteriota</taxon>
        <taxon>Adonisia</taxon>
        <taxon>Adonisia turfae</taxon>
    </lineage>
</organism>
<dbReference type="Gene3D" id="2.40.50.140">
    <property type="entry name" value="Nucleic acid-binding proteins"/>
    <property type="match status" value="1"/>
</dbReference>
<dbReference type="InterPro" id="IPR002810">
    <property type="entry name" value="NfeD-like_C"/>
</dbReference>
<dbReference type="Pfam" id="PF01957">
    <property type="entry name" value="NfeD"/>
    <property type="match status" value="1"/>
</dbReference>
<evidence type="ECO:0000259" key="1">
    <source>
        <dbReference type="Pfam" id="PF01957"/>
    </source>
</evidence>
<accession>A0A6M0S2G1</accession>
<protein>
    <recommendedName>
        <fullName evidence="1">NfeD-like C-terminal domain-containing protein</fullName>
    </recommendedName>
</protein>
<dbReference type="InterPro" id="IPR012340">
    <property type="entry name" value="NA-bd_OB-fold"/>
</dbReference>
<name>A0A6M0S2G1_9CYAN</name>
<dbReference type="Proteomes" id="UP000473574">
    <property type="component" value="Unassembled WGS sequence"/>
</dbReference>
<proteinExistence type="predicted"/>